<evidence type="ECO:0000259" key="2">
    <source>
        <dbReference type="Pfam" id="PF01464"/>
    </source>
</evidence>
<dbReference type="Gene3D" id="1.10.530.10">
    <property type="match status" value="1"/>
</dbReference>
<keyword evidence="4" id="KW-1185">Reference proteome</keyword>
<dbReference type="Pfam" id="PF01464">
    <property type="entry name" value="SLT"/>
    <property type="match status" value="1"/>
</dbReference>
<sequence>MKKPIVAAIAVAAIPLLMLTLIAGVVIAADENQRKNGGGAAAGGIGGGLKEGVGGKWRPWILKAGALCAKVTPAILAAQLQEESNFDDTAKGPVLPDGSRALGIAQFLPSTFATYAKDDDGNGKADIWDGGDAIMAQGRMMCELVKDAEKSGYAGGTIQLALAGYNAGWGWVDYYKGIPPFKETTGYVTDIMKQAEAWTVAGGGGSSRFSDGTQSWTLNNPRSVEAAIAWAKDHSGPSSDAQWYNRCLAFTAIVYGWNVSGVDFAIDHYSVVPKEMQHADRNPPPGALMYWDTGSRAGHIAIYLGNGQIASNDILRRGYIDVVNADMIETKWGAKYVGWTPPYFPHAG</sequence>
<dbReference type="InterPro" id="IPR008258">
    <property type="entry name" value="Transglycosylase_SLT_dom_1"/>
</dbReference>
<feature type="chain" id="PRO_5045220161" evidence="1">
    <location>
        <begin position="29"/>
        <end position="348"/>
    </location>
</feature>
<reference evidence="4" key="1">
    <citation type="journal article" date="2019" name="Int. J. Syst. Evol. Microbiol.">
        <title>The Global Catalogue of Microorganisms (GCM) 10K type strain sequencing project: providing services to taxonomists for standard genome sequencing and annotation.</title>
        <authorList>
            <consortium name="The Broad Institute Genomics Platform"/>
            <consortium name="The Broad Institute Genome Sequencing Center for Infectious Disease"/>
            <person name="Wu L."/>
            <person name="Ma J."/>
        </authorList>
    </citation>
    <scope>NUCLEOTIDE SEQUENCE [LARGE SCALE GENOMIC DNA]</scope>
    <source>
        <strain evidence="4">CECT 8064</strain>
    </source>
</reference>
<evidence type="ECO:0000313" key="3">
    <source>
        <dbReference type="EMBL" id="MFC4517964.1"/>
    </source>
</evidence>
<accession>A0ABV9BV89</accession>
<evidence type="ECO:0000313" key="4">
    <source>
        <dbReference type="Proteomes" id="UP001595990"/>
    </source>
</evidence>
<comment type="caution">
    <text evidence="3">The sequence shown here is derived from an EMBL/GenBank/DDBJ whole genome shotgun (WGS) entry which is preliminary data.</text>
</comment>
<organism evidence="3 4">
    <name type="scientific">Streptomyces ehimensis</name>
    <dbReference type="NCBI Taxonomy" id="68195"/>
    <lineage>
        <taxon>Bacteria</taxon>
        <taxon>Bacillati</taxon>
        <taxon>Actinomycetota</taxon>
        <taxon>Actinomycetes</taxon>
        <taxon>Kitasatosporales</taxon>
        <taxon>Streptomycetaceae</taxon>
        <taxon>Streptomyces</taxon>
    </lineage>
</organism>
<dbReference type="CDD" id="cd13399">
    <property type="entry name" value="Slt35-like"/>
    <property type="match status" value="1"/>
</dbReference>
<dbReference type="EMBL" id="JBHSFS010000029">
    <property type="protein sequence ID" value="MFC4517964.1"/>
    <property type="molecule type" value="Genomic_DNA"/>
</dbReference>
<dbReference type="RefSeq" id="WP_417924364.1">
    <property type="nucleotide sequence ID" value="NZ_JBHSFS010000029.1"/>
</dbReference>
<evidence type="ECO:0000256" key="1">
    <source>
        <dbReference type="SAM" id="SignalP"/>
    </source>
</evidence>
<dbReference type="Proteomes" id="UP001595990">
    <property type="component" value="Unassembled WGS sequence"/>
</dbReference>
<protein>
    <submittedName>
        <fullName evidence="3">Transglycosylase SLT domain-containing protein</fullName>
    </submittedName>
</protein>
<dbReference type="SUPFAM" id="SSF53955">
    <property type="entry name" value="Lysozyme-like"/>
    <property type="match status" value="1"/>
</dbReference>
<dbReference type="InterPro" id="IPR023346">
    <property type="entry name" value="Lysozyme-like_dom_sf"/>
</dbReference>
<dbReference type="Gene3D" id="3.90.1720.10">
    <property type="entry name" value="endopeptidase domain like (from Nostoc punctiforme)"/>
    <property type="match status" value="1"/>
</dbReference>
<dbReference type="SUPFAM" id="SSF54001">
    <property type="entry name" value="Cysteine proteinases"/>
    <property type="match status" value="1"/>
</dbReference>
<feature type="signal peptide" evidence="1">
    <location>
        <begin position="1"/>
        <end position="28"/>
    </location>
</feature>
<keyword evidence="1" id="KW-0732">Signal</keyword>
<feature type="domain" description="Transglycosylase SLT" evidence="2">
    <location>
        <begin position="70"/>
        <end position="177"/>
    </location>
</feature>
<proteinExistence type="predicted"/>
<dbReference type="InterPro" id="IPR038765">
    <property type="entry name" value="Papain-like_cys_pep_sf"/>
</dbReference>
<gene>
    <name evidence="3" type="ORF">ACFPEN_34425</name>
</gene>
<name>A0ABV9BV89_9ACTN</name>